<organism evidence="2 3">
    <name type="scientific">Pseudonocardia yuanmonensis</name>
    <dbReference type="NCBI Taxonomy" id="1095914"/>
    <lineage>
        <taxon>Bacteria</taxon>
        <taxon>Bacillati</taxon>
        <taxon>Actinomycetota</taxon>
        <taxon>Actinomycetes</taxon>
        <taxon>Pseudonocardiales</taxon>
        <taxon>Pseudonocardiaceae</taxon>
        <taxon>Pseudonocardia</taxon>
    </lineage>
</organism>
<name>A0ABP8WAR0_9PSEU</name>
<dbReference type="EMBL" id="BAABIC010000006">
    <property type="protein sequence ID" value="GAA4685658.1"/>
    <property type="molecule type" value="Genomic_DNA"/>
</dbReference>
<sequence length="143" mass="15304">MAAAAPNAAKRAEVRTLSTCSGCLDLLRERLRQVGERYARLDPTPGASGETGRGAPGFGSRSPASDHVIALTDSRSSQVAKAWVAGDGRVHCEAEHPVISVRGELDTLAWSIADERGIAGPDDRADVPTLLRWIDSQRLRHPL</sequence>
<reference evidence="3" key="1">
    <citation type="journal article" date="2019" name="Int. J. Syst. Evol. Microbiol.">
        <title>The Global Catalogue of Microorganisms (GCM) 10K type strain sequencing project: providing services to taxonomists for standard genome sequencing and annotation.</title>
        <authorList>
            <consortium name="The Broad Institute Genomics Platform"/>
            <consortium name="The Broad Institute Genome Sequencing Center for Infectious Disease"/>
            <person name="Wu L."/>
            <person name="Ma J."/>
        </authorList>
    </citation>
    <scope>NUCLEOTIDE SEQUENCE [LARGE SCALE GENOMIC DNA]</scope>
    <source>
        <strain evidence="3">JCM 18055</strain>
    </source>
</reference>
<comment type="caution">
    <text evidence="2">The sequence shown here is derived from an EMBL/GenBank/DDBJ whole genome shotgun (WGS) entry which is preliminary data.</text>
</comment>
<feature type="region of interest" description="Disordered" evidence="1">
    <location>
        <begin position="37"/>
        <end position="66"/>
    </location>
</feature>
<evidence type="ECO:0000313" key="2">
    <source>
        <dbReference type="EMBL" id="GAA4685658.1"/>
    </source>
</evidence>
<accession>A0ABP8WAR0</accession>
<protein>
    <submittedName>
        <fullName evidence="2">Uncharacterized protein</fullName>
    </submittedName>
</protein>
<dbReference type="RefSeq" id="WP_345380125.1">
    <property type="nucleotide sequence ID" value="NZ_BAABIC010000006.1"/>
</dbReference>
<evidence type="ECO:0000256" key="1">
    <source>
        <dbReference type="SAM" id="MobiDB-lite"/>
    </source>
</evidence>
<keyword evidence="3" id="KW-1185">Reference proteome</keyword>
<evidence type="ECO:0000313" key="3">
    <source>
        <dbReference type="Proteomes" id="UP001500325"/>
    </source>
</evidence>
<proteinExistence type="predicted"/>
<gene>
    <name evidence="2" type="ORF">GCM10023215_21130</name>
</gene>
<dbReference type="Proteomes" id="UP001500325">
    <property type="component" value="Unassembled WGS sequence"/>
</dbReference>